<evidence type="ECO:0000313" key="4">
    <source>
        <dbReference type="Proteomes" id="UP000541444"/>
    </source>
</evidence>
<feature type="compositionally biased region" description="Basic and acidic residues" evidence="2">
    <location>
        <begin position="226"/>
        <end position="238"/>
    </location>
</feature>
<protein>
    <submittedName>
        <fullName evidence="3">Uncharacterized protein</fullName>
    </submittedName>
</protein>
<evidence type="ECO:0000256" key="2">
    <source>
        <dbReference type="SAM" id="MobiDB-lite"/>
    </source>
</evidence>
<feature type="coiled-coil region" evidence="1">
    <location>
        <begin position="106"/>
        <end position="140"/>
    </location>
</feature>
<feature type="region of interest" description="Disordered" evidence="2">
    <location>
        <begin position="29"/>
        <end position="59"/>
    </location>
</feature>
<feature type="region of interest" description="Disordered" evidence="2">
    <location>
        <begin position="219"/>
        <end position="238"/>
    </location>
</feature>
<name>A0A7J7MUF6_9MAGN</name>
<reference evidence="3 4" key="1">
    <citation type="journal article" date="2020" name="IScience">
        <title>Genome Sequencing of the Endangered Kingdonia uniflora (Circaeasteraceae, Ranunculales) Reveals Potential Mechanisms of Evolutionary Specialization.</title>
        <authorList>
            <person name="Sun Y."/>
            <person name="Deng T."/>
            <person name="Zhang A."/>
            <person name="Moore M.J."/>
            <person name="Landis J.B."/>
            <person name="Lin N."/>
            <person name="Zhang H."/>
            <person name="Zhang X."/>
            <person name="Huang J."/>
            <person name="Zhang X."/>
            <person name="Sun H."/>
            <person name="Wang H."/>
        </authorList>
    </citation>
    <scope>NUCLEOTIDE SEQUENCE [LARGE SCALE GENOMIC DNA]</scope>
    <source>
        <strain evidence="3">TB1705</strain>
        <tissue evidence="3">Leaf</tissue>
    </source>
</reference>
<comment type="caution">
    <text evidence="3">The sequence shown here is derived from an EMBL/GenBank/DDBJ whole genome shotgun (WGS) entry which is preliminary data.</text>
</comment>
<keyword evidence="4" id="KW-1185">Reference proteome</keyword>
<sequence>MLVNLPKAPIMDCTGLPESTTSSKLARTFPKNQMLKRPSTSGTTGSGKAVKKRRVEPSEMSGMKLVEDRPIAEDDLKGVEKKARLATLHKEEEMSKMAVRLINGICLGVEEERAELKRKKVELERNVGRLKNDLLKERKRMETLMASQVVEINNLHAEARTNLKEVVAEHDRLGRHIVSKGFSEDEVDAIKADTYVEEEGDEEIEDVVVGIVNGLDSISPQMVRDNQGDDNERPKGETEKIELQSARLHEDDARQCNQEFTEEFDRMREANEDREDQHVKVHFKLVEATQTAVDLARQIEEKDAEIDKGQNEFTKLKEHAAKLKSQNNMLMVKSREADMACYRIQALERSEEGLNRSATDLKNDLIKTNNN</sequence>
<proteinExistence type="predicted"/>
<keyword evidence="1" id="KW-0175">Coiled coil</keyword>
<evidence type="ECO:0000256" key="1">
    <source>
        <dbReference type="SAM" id="Coils"/>
    </source>
</evidence>
<accession>A0A7J7MUF6</accession>
<dbReference type="Proteomes" id="UP000541444">
    <property type="component" value="Unassembled WGS sequence"/>
</dbReference>
<gene>
    <name evidence="3" type="ORF">GIB67_040049</name>
</gene>
<feature type="coiled-coil region" evidence="1">
    <location>
        <begin position="257"/>
        <end position="364"/>
    </location>
</feature>
<dbReference type="EMBL" id="JACGCM010001219">
    <property type="protein sequence ID" value="KAF6158535.1"/>
    <property type="molecule type" value="Genomic_DNA"/>
</dbReference>
<dbReference type="AlphaFoldDB" id="A0A7J7MUF6"/>
<evidence type="ECO:0000313" key="3">
    <source>
        <dbReference type="EMBL" id="KAF6158535.1"/>
    </source>
</evidence>
<organism evidence="3 4">
    <name type="scientific">Kingdonia uniflora</name>
    <dbReference type="NCBI Taxonomy" id="39325"/>
    <lineage>
        <taxon>Eukaryota</taxon>
        <taxon>Viridiplantae</taxon>
        <taxon>Streptophyta</taxon>
        <taxon>Embryophyta</taxon>
        <taxon>Tracheophyta</taxon>
        <taxon>Spermatophyta</taxon>
        <taxon>Magnoliopsida</taxon>
        <taxon>Ranunculales</taxon>
        <taxon>Circaeasteraceae</taxon>
        <taxon>Kingdonia</taxon>
    </lineage>
</organism>